<sequence length="115" mass="13670">MVQIYAAPEDSVKRKKGLEKLYTKTLISMTDSEKAGVRCSAFLALVKLDHEMVKEIFLKHLDDDERLLFGVVWSLFANYEQVNQFMLEQLHPENSKSSYRLTKQEYEKYRKQIYR</sequence>
<evidence type="ECO:0000313" key="2">
    <source>
        <dbReference type="Proteomes" id="UP000271010"/>
    </source>
</evidence>
<accession>A0A3M9MR06</accession>
<organism evidence="1 2">
    <name type="scientific">Rufibacter immobilis</name>
    <dbReference type="NCBI Taxonomy" id="1348778"/>
    <lineage>
        <taxon>Bacteria</taxon>
        <taxon>Pseudomonadati</taxon>
        <taxon>Bacteroidota</taxon>
        <taxon>Cytophagia</taxon>
        <taxon>Cytophagales</taxon>
        <taxon>Hymenobacteraceae</taxon>
        <taxon>Rufibacter</taxon>
    </lineage>
</organism>
<evidence type="ECO:0000313" key="1">
    <source>
        <dbReference type="EMBL" id="RNI27313.1"/>
    </source>
</evidence>
<evidence type="ECO:0008006" key="3">
    <source>
        <dbReference type="Google" id="ProtNLM"/>
    </source>
</evidence>
<keyword evidence="2" id="KW-1185">Reference proteome</keyword>
<dbReference type="EMBL" id="RJJE01000017">
    <property type="protein sequence ID" value="RNI27313.1"/>
    <property type="molecule type" value="Genomic_DNA"/>
</dbReference>
<proteinExistence type="predicted"/>
<comment type="caution">
    <text evidence="1">The sequence shown here is derived from an EMBL/GenBank/DDBJ whole genome shotgun (WGS) entry which is preliminary data.</text>
</comment>
<gene>
    <name evidence="1" type="ORF">EFA69_14295</name>
</gene>
<dbReference type="Proteomes" id="UP000271010">
    <property type="component" value="Unassembled WGS sequence"/>
</dbReference>
<reference evidence="1 2" key="1">
    <citation type="submission" date="2018-11" db="EMBL/GenBank/DDBJ databases">
        <title>Rufibacter latericius sp. nov., isolated from water in Baiyang Lake.</title>
        <authorList>
            <person name="Yang Y."/>
        </authorList>
    </citation>
    <scope>NUCLEOTIDE SEQUENCE [LARGE SCALE GENOMIC DNA]</scope>
    <source>
        <strain evidence="1 2">MCC P1</strain>
    </source>
</reference>
<dbReference type="AlphaFoldDB" id="A0A3M9MR06"/>
<protein>
    <recommendedName>
        <fullName evidence="3">HEAT repeat domain-containing protein</fullName>
    </recommendedName>
</protein>
<name>A0A3M9MR06_9BACT</name>